<organism evidence="1 2">
    <name type="scientific">Azorhizophilus paspali</name>
    <name type="common">Azotobacter paspali</name>
    <dbReference type="NCBI Taxonomy" id="69963"/>
    <lineage>
        <taxon>Bacteria</taxon>
        <taxon>Pseudomonadati</taxon>
        <taxon>Pseudomonadota</taxon>
        <taxon>Gammaproteobacteria</taxon>
        <taxon>Pseudomonadales</taxon>
        <taxon>Pseudomonadaceae</taxon>
        <taxon>Azorhizophilus</taxon>
    </lineage>
</organism>
<accession>A0ABV6SF32</accession>
<dbReference type="EMBL" id="JBHLSS010000003">
    <property type="protein sequence ID" value="MFC0708140.1"/>
    <property type="molecule type" value="Genomic_DNA"/>
</dbReference>
<reference evidence="1 2" key="1">
    <citation type="submission" date="2024-09" db="EMBL/GenBank/DDBJ databases">
        <authorList>
            <person name="Sun Q."/>
            <person name="Mori K."/>
        </authorList>
    </citation>
    <scope>NUCLEOTIDE SEQUENCE [LARGE SCALE GENOMIC DNA]</scope>
    <source>
        <strain evidence="1 2">NCAIM B.01794</strain>
    </source>
</reference>
<protein>
    <submittedName>
        <fullName evidence="1">DUF2513 domain-containing protein</fullName>
    </submittedName>
</protein>
<evidence type="ECO:0000313" key="2">
    <source>
        <dbReference type="Proteomes" id="UP001589891"/>
    </source>
</evidence>
<dbReference type="Pfam" id="PF10711">
    <property type="entry name" value="DUF2513"/>
    <property type="match status" value="1"/>
</dbReference>
<name>A0ABV6SF32_AZOPA</name>
<dbReference type="RefSeq" id="WP_376941830.1">
    <property type="nucleotide sequence ID" value="NZ_CP171449.1"/>
</dbReference>
<evidence type="ECO:0000313" key="1">
    <source>
        <dbReference type="EMBL" id="MFC0708140.1"/>
    </source>
</evidence>
<dbReference type="InterPro" id="IPR019650">
    <property type="entry name" value="DUF2513"/>
</dbReference>
<proteinExistence type="predicted"/>
<comment type="caution">
    <text evidence="1">The sequence shown here is derived from an EMBL/GenBank/DDBJ whole genome shotgun (WGS) entry which is preliminary data.</text>
</comment>
<dbReference type="Proteomes" id="UP001589891">
    <property type="component" value="Unassembled WGS sequence"/>
</dbReference>
<sequence length="133" mass="14740">MQRDPELIRQLMLRLESFPMGRGAVLMLDPCEDLLVEGYSHDQIDYHMRQILMSGWVDMAGGLGISISGKFSFRALTPAGHDFVDSVRDEAIWRLTKNGVTEAGGFTLETLSALGKAFLKKQVEKLTGLELPG</sequence>
<keyword evidence="2" id="KW-1185">Reference proteome</keyword>
<gene>
    <name evidence="1" type="ORF">ACFFGX_00415</name>
</gene>